<reference evidence="9 10" key="1">
    <citation type="submission" date="2019-01" db="EMBL/GenBank/DDBJ databases">
        <title>Vagococcus silagei sp. nov. isolated from brewer's grain.</title>
        <authorList>
            <person name="Guu J.-R."/>
        </authorList>
    </citation>
    <scope>NUCLEOTIDE SEQUENCE [LARGE SCALE GENOMIC DNA]</scope>
    <source>
        <strain evidence="9 10">2B-2</strain>
    </source>
</reference>
<evidence type="ECO:0000259" key="8">
    <source>
        <dbReference type="PROSITE" id="PS51096"/>
    </source>
</evidence>
<dbReference type="SUPFAM" id="SSF53062">
    <property type="entry name" value="PTS system fructose IIA component-like"/>
    <property type="match status" value="1"/>
</dbReference>
<keyword evidence="4" id="KW-0762">Sugar transport</keyword>
<dbReference type="AlphaFoldDB" id="A0A4S3B021"/>
<dbReference type="GO" id="GO:0005737">
    <property type="term" value="C:cytoplasm"/>
    <property type="evidence" value="ECO:0007669"/>
    <property type="project" value="UniProtKB-SubCell"/>
</dbReference>
<evidence type="ECO:0000313" key="10">
    <source>
        <dbReference type="Proteomes" id="UP000310506"/>
    </source>
</evidence>
<keyword evidence="10" id="KW-1185">Reference proteome</keyword>
<protein>
    <submittedName>
        <fullName evidence="9">PTS N-acetylglucosamine transporter subunit IIBC</fullName>
    </submittedName>
</protein>
<dbReference type="GO" id="GO:0009401">
    <property type="term" value="P:phosphoenolpyruvate-dependent sugar phosphotransferase system"/>
    <property type="evidence" value="ECO:0007669"/>
    <property type="project" value="UniProtKB-KW"/>
</dbReference>
<keyword evidence="3" id="KW-0963">Cytoplasm</keyword>
<dbReference type="GO" id="GO:0016020">
    <property type="term" value="C:membrane"/>
    <property type="evidence" value="ECO:0007669"/>
    <property type="project" value="InterPro"/>
</dbReference>
<comment type="caution">
    <text evidence="9">The sequence shown here is derived from an EMBL/GenBank/DDBJ whole genome shotgun (WGS) entry which is preliminary data.</text>
</comment>
<dbReference type="InterPro" id="IPR036662">
    <property type="entry name" value="PTS_EIIA_man-typ_sf"/>
</dbReference>
<evidence type="ECO:0000256" key="5">
    <source>
        <dbReference type="ARBA" id="ARBA00022679"/>
    </source>
</evidence>
<dbReference type="GO" id="GO:0016301">
    <property type="term" value="F:kinase activity"/>
    <property type="evidence" value="ECO:0007669"/>
    <property type="project" value="UniProtKB-KW"/>
</dbReference>
<evidence type="ECO:0000256" key="4">
    <source>
        <dbReference type="ARBA" id="ARBA00022597"/>
    </source>
</evidence>
<evidence type="ECO:0000256" key="1">
    <source>
        <dbReference type="ARBA" id="ARBA00004496"/>
    </source>
</evidence>
<accession>A0A4S3B021</accession>
<evidence type="ECO:0000256" key="2">
    <source>
        <dbReference type="ARBA" id="ARBA00022448"/>
    </source>
</evidence>
<gene>
    <name evidence="9" type="ORF">ESZ54_10905</name>
</gene>
<proteinExistence type="predicted"/>
<organism evidence="9 10">
    <name type="scientific">Vagococcus silagei</name>
    <dbReference type="NCBI Taxonomy" id="2508885"/>
    <lineage>
        <taxon>Bacteria</taxon>
        <taxon>Bacillati</taxon>
        <taxon>Bacillota</taxon>
        <taxon>Bacilli</taxon>
        <taxon>Lactobacillales</taxon>
        <taxon>Enterococcaceae</taxon>
        <taxon>Vagococcus</taxon>
    </lineage>
</organism>
<dbReference type="Proteomes" id="UP000310506">
    <property type="component" value="Unassembled WGS sequence"/>
</dbReference>
<dbReference type="OrthoDB" id="6578004at2"/>
<dbReference type="InterPro" id="IPR051471">
    <property type="entry name" value="Bacterial_PTS_sugar_comp"/>
</dbReference>
<keyword evidence="2" id="KW-0813">Transport</keyword>
<dbReference type="Gene3D" id="3.40.50.510">
    <property type="entry name" value="Phosphotransferase system, mannose-type IIA component"/>
    <property type="match status" value="1"/>
</dbReference>
<feature type="domain" description="PTS EIIA type-4" evidence="8">
    <location>
        <begin position="1"/>
        <end position="120"/>
    </location>
</feature>
<keyword evidence="5" id="KW-0808">Transferase</keyword>
<dbReference type="Pfam" id="PF03610">
    <property type="entry name" value="EIIA-man"/>
    <property type="match status" value="1"/>
</dbReference>
<dbReference type="CDD" id="cd00006">
    <property type="entry name" value="PTS_IIA_man"/>
    <property type="match status" value="1"/>
</dbReference>
<evidence type="ECO:0000256" key="6">
    <source>
        <dbReference type="ARBA" id="ARBA00022683"/>
    </source>
</evidence>
<comment type="subcellular location">
    <subcellularLocation>
        <location evidence="1">Cytoplasm</location>
    </subcellularLocation>
</comment>
<dbReference type="PANTHER" id="PTHR33799:SF1">
    <property type="entry name" value="PTS SYSTEM MANNOSE-SPECIFIC EIIAB COMPONENT-RELATED"/>
    <property type="match status" value="1"/>
</dbReference>
<name>A0A4S3B021_9ENTE</name>
<keyword evidence="6" id="KW-0598">Phosphotransferase system</keyword>
<evidence type="ECO:0000256" key="7">
    <source>
        <dbReference type="ARBA" id="ARBA00022777"/>
    </source>
</evidence>
<evidence type="ECO:0000313" key="9">
    <source>
        <dbReference type="EMBL" id="THB60351.1"/>
    </source>
</evidence>
<dbReference type="EMBL" id="SDGV01000026">
    <property type="protein sequence ID" value="THB60351.1"/>
    <property type="molecule type" value="Genomic_DNA"/>
</dbReference>
<dbReference type="PROSITE" id="PS51096">
    <property type="entry name" value="PTS_EIIA_TYPE_4"/>
    <property type="match status" value="1"/>
</dbReference>
<keyword evidence="7" id="KW-0418">Kinase</keyword>
<dbReference type="InterPro" id="IPR004701">
    <property type="entry name" value="PTS_EIIA_man-typ"/>
</dbReference>
<sequence length="138" mass="15507">MKVILASHGQLASGLKSSIEIILGQQEHLYALDMYIDEETLEEKVQSILARTDKDEKVTVLTDVFGGSVNQKMIKLFDLNKVNILTGMNLPMLLELLTANLDELDSTKINRIIASTKDQVIYVNDYLATDDDEDDFLD</sequence>
<dbReference type="RefSeq" id="WP_136137690.1">
    <property type="nucleotide sequence ID" value="NZ_SDGV01000026.1"/>
</dbReference>
<dbReference type="PANTHER" id="PTHR33799">
    <property type="entry name" value="PTS PERMEASE-RELATED-RELATED"/>
    <property type="match status" value="1"/>
</dbReference>
<evidence type="ECO:0000256" key="3">
    <source>
        <dbReference type="ARBA" id="ARBA00022490"/>
    </source>
</evidence>
<dbReference type="InterPro" id="IPR033887">
    <property type="entry name" value="PTS_IIA_man"/>
</dbReference>